<name>A0A699V8D2_TANCI</name>
<proteinExistence type="predicted"/>
<comment type="caution">
    <text evidence="2">The sequence shown here is derived from an EMBL/GenBank/DDBJ whole genome shotgun (WGS) entry which is preliminary data.</text>
</comment>
<dbReference type="AlphaFoldDB" id="A0A699V8D2"/>
<evidence type="ECO:0000256" key="1">
    <source>
        <dbReference type="SAM" id="MobiDB-lite"/>
    </source>
</evidence>
<protein>
    <submittedName>
        <fullName evidence="2">Uncharacterized protein</fullName>
    </submittedName>
</protein>
<dbReference type="EMBL" id="BKCJ011413162">
    <property type="protein sequence ID" value="GFD31347.1"/>
    <property type="molecule type" value="Genomic_DNA"/>
</dbReference>
<sequence length="119" mass="12498">YTRFKTNPPAGTHDTNIIAGTQDDDSESECDEQAILVPSFYSNSFPGPKIHDVFAPMENNLDYAEELARLQKQEHEAHSAAANIVSTGGVSAGSISASSVLARSVPTSNVPAGGVLVIP</sequence>
<evidence type="ECO:0000313" key="2">
    <source>
        <dbReference type="EMBL" id="GFD31347.1"/>
    </source>
</evidence>
<organism evidence="2">
    <name type="scientific">Tanacetum cinerariifolium</name>
    <name type="common">Dalmatian daisy</name>
    <name type="synonym">Chrysanthemum cinerariifolium</name>
    <dbReference type="NCBI Taxonomy" id="118510"/>
    <lineage>
        <taxon>Eukaryota</taxon>
        <taxon>Viridiplantae</taxon>
        <taxon>Streptophyta</taxon>
        <taxon>Embryophyta</taxon>
        <taxon>Tracheophyta</taxon>
        <taxon>Spermatophyta</taxon>
        <taxon>Magnoliopsida</taxon>
        <taxon>eudicotyledons</taxon>
        <taxon>Gunneridae</taxon>
        <taxon>Pentapetalae</taxon>
        <taxon>asterids</taxon>
        <taxon>campanulids</taxon>
        <taxon>Asterales</taxon>
        <taxon>Asteraceae</taxon>
        <taxon>Asteroideae</taxon>
        <taxon>Anthemideae</taxon>
        <taxon>Anthemidinae</taxon>
        <taxon>Tanacetum</taxon>
    </lineage>
</organism>
<feature type="non-terminal residue" evidence="2">
    <location>
        <position position="1"/>
    </location>
</feature>
<gene>
    <name evidence="2" type="ORF">Tci_903316</name>
</gene>
<accession>A0A699V8D2</accession>
<feature type="region of interest" description="Disordered" evidence="1">
    <location>
        <begin position="1"/>
        <end position="30"/>
    </location>
</feature>
<reference evidence="2" key="1">
    <citation type="journal article" date="2019" name="Sci. Rep.">
        <title>Draft genome of Tanacetum cinerariifolium, the natural source of mosquito coil.</title>
        <authorList>
            <person name="Yamashiro T."/>
            <person name="Shiraishi A."/>
            <person name="Satake H."/>
            <person name="Nakayama K."/>
        </authorList>
    </citation>
    <scope>NUCLEOTIDE SEQUENCE</scope>
</reference>